<organism evidence="1 2">
    <name type="scientific">Liparis tanakae</name>
    <name type="common">Tanaka's snailfish</name>
    <dbReference type="NCBI Taxonomy" id="230148"/>
    <lineage>
        <taxon>Eukaryota</taxon>
        <taxon>Metazoa</taxon>
        <taxon>Chordata</taxon>
        <taxon>Craniata</taxon>
        <taxon>Vertebrata</taxon>
        <taxon>Euteleostomi</taxon>
        <taxon>Actinopterygii</taxon>
        <taxon>Neopterygii</taxon>
        <taxon>Teleostei</taxon>
        <taxon>Neoteleostei</taxon>
        <taxon>Acanthomorphata</taxon>
        <taxon>Eupercaria</taxon>
        <taxon>Perciformes</taxon>
        <taxon>Cottioidei</taxon>
        <taxon>Cottales</taxon>
        <taxon>Liparidae</taxon>
        <taxon>Liparis</taxon>
    </lineage>
</organism>
<dbReference type="EMBL" id="SRLO01000870">
    <property type="protein sequence ID" value="TNN45052.1"/>
    <property type="molecule type" value="Genomic_DNA"/>
</dbReference>
<protein>
    <submittedName>
        <fullName evidence="1">Uncharacterized protein</fullName>
    </submittedName>
</protein>
<name>A0A4Z2FXJ1_9TELE</name>
<gene>
    <name evidence="1" type="ORF">EYF80_044758</name>
</gene>
<sequence length="144" mass="16850">MLGAHSCISLCQEVSVERGTTSRKGPYSWWSLNRQFRNEIVWIVLPKPISSARMQLLPLREGRREREGETEGEIVPKLHKALAVVKLLYHLFFSWSFFLKLSSFFMPLTFCSFSVSSVSQVLWMWAQFFHLIRYWISPGSLMET</sequence>
<reference evidence="1 2" key="1">
    <citation type="submission" date="2019-03" db="EMBL/GenBank/DDBJ databases">
        <title>First draft genome of Liparis tanakae, snailfish: a comprehensive survey of snailfish specific genes.</title>
        <authorList>
            <person name="Kim W."/>
            <person name="Song I."/>
            <person name="Jeong J.-H."/>
            <person name="Kim D."/>
            <person name="Kim S."/>
            <person name="Ryu S."/>
            <person name="Song J.Y."/>
            <person name="Lee S.K."/>
        </authorList>
    </citation>
    <scope>NUCLEOTIDE SEQUENCE [LARGE SCALE GENOMIC DNA]</scope>
    <source>
        <tissue evidence="1">Muscle</tissue>
    </source>
</reference>
<comment type="caution">
    <text evidence="1">The sequence shown here is derived from an EMBL/GenBank/DDBJ whole genome shotgun (WGS) entry which is preliminary data.</text>
</comment>
<evidence type="ECO:0000313" key="1">
    <source>
        <dbReference type="EMBL" id="TNN45052.1"/>
    </source>
</evidence>
<keyword evidence="2" id="KW-1185">Reference proteome</keyword>
<evidence type="ECO:0000313" key="2">
    <source>
        <dbReference type="Proteomes" id="UP000314294"/>
    </source>
</evidence>
<dbReference type="OrthoDB" id="10671811at2759"/>
<dbReference type="Proteomes" id="UP000314294">
    <property type="component" value="Unassembled WGS sequence"/>
</dbReference>
<proteinExistence type="predicted"/>
<dbReference type="AlphaFoldDB" id="A0A4Z2FXJ1"/>
<accession>A0A4Z2FXJ1</accession>